<keyword evidence="4" id="KW-1185">Reference proteome</keyword>
<evidence type="ECO:0000259" key="2">
    <source>
        <dbReference type="PROSITE" id="PS50280"/>
    </source>
</evidence>
<name>A0ABP1DQ95_9APHY</name>
<accession>A0ABP1DQ95</accession>
<dbReference type="InterPro" id="IPR046341">
    <property type="entry name" value="SET_dom_sf"/>
</dbReference>
<evidence type="ECO:0000256" key="1">
    <source>
        <dbReference type="SAM" id="MobiDB-lite"/>
    </source>
</evidence>
<dbReference type="SMART" id="SM00317">
    <property type="entry name" value="SET"/>
    <property type="match status" value="1"/>
</dbReference>
<dbReference type="Pfam" id="PF00856">
    <property type="entry name" value="SET"/>
    <property type="match status" value="1"/>
</dbReference>
<evidence type="ECO:0000313" key="3">
    <source>
        <dbReference type="EMBL" id="CAL1709905.1"/>
    </source>
</evidence>
<evidence type="ECO:0000313" key="4">
    <source>
        <dbReference type="Proteomes" id="UP001497453"/>
    </source>
</evidence>
<feature type="domain" description="SET" evidence="2">
    <location>
        <begin position="97"/>
        <end position="248"/>
    </location>
</feature>
<gene>
    <name evidence="3" type="ORF">GFSPODELE1_LOCUS7562</name>
</gene>
<dbReference type="InterPro" id="IPR001214">
    <property type="entry name" value="SET_dom"/>
</dbReference>
<dbReference type="InterPro" id="IPR011990">
    <property type="entry name" value="TPR-like_helical_dom_sf"/>
</dbReference>
<dbReference type="PANTHER" id="PTHR47332">
    <property type="entry name" value="SET DOMAIN-CONTAINING PROTEIN 5"/>
    <property type="match status" value="1"/>
</dbReference>
<organism evidence="3 4">
    <name type="scientific">Somion occarium</name>
    <dbReference type="NCBI Taxonomy" id="3059160"/>
    <lineage>
        <taxon>Eukaryota</taxon>
        <taxon>Fungi</taxon>
        <taxon>Dikarya</taxon>
        <taxon>Basidiomycota</taxon>
        <taxon>Agaricomycotina</taxon>
        <taxon>Agaricomycetes</taxon>
        <taxon>Polyporales</taxon>
        <taxon>Cerrenaceae</taxon>
        <taxon>Somion</taxon>
    </lineage>
</organism>
<dbReference type="CDD" id="cd20071">
    <property type="entry name" value="SET_SMYD"/>
    <property type="match status" value="1"/>
</dbReference>
<dbReference type="SUPFAM" id="SSF82199">
    <property type="entry name" value="SET domain"/>
    <property type="match status" value="1"/>
</dbReference>
<reference evidence="4" key="1">
    <citation type="submission" date="2024-04" db="EMBL/GenBank/DDBJ databases">
        <authorList>
            <person name="Shaw F."/>
            <person name="Minotto A."/>
        </authorList>
    </citation>
    <scope>NUCLEOTIDE SEQUENCE [LARGE SCALE GENOMIC DNA]</scope>
</reference>
<dbReference type="PANTHER" id="PTHR47332:SF4">
    <property type="entry name" value="SET DOMAIN-CONTAINING PROTEIN 5"/>
    <property type="match status" value="1"/>
</dbReference>
<feature type="region of interest" description="Disordered" evidence="1">
    <location>
        <begin position="1"/>
        <end position="30"/>
    </location>
</feature>
<dbReference type="Gene3D" id="2.170.270.10">
    <property type="entry name" value="SET domain"/>
    <property type="match status" value="1"/>
</dbReference>
<dbReference type="PROSITE" id="PS50280">
    <property type="entry name" value="SET"/>
    <property type="match status" value="1"/>
</dbReference>
<protein>
    <recommendedName>
        <fullName evidence="2">SET domain-containing protein</fullName>
    </recommendedName>
</protein>
<dbReference type="InterPro" id="IPR053185">
    <property type="entry name" value="SET_domain_protein"/>
</dbReference>
<dbReference type="Proteomes" id="UP001497453">
    <property type="component" value="Chromosome 5"/>
</dbReference>
<proteinExistence type="predicted"/>
<dbReference type="Gene3D" id="1.25.40.10">
    <property type="entry name" value="Tetratricopeptide repeat domain"/>
    <property type="match status" value="1"/>
</dbReference>
<dbReference type="EMBL" id="OZ037948">
    <property type="protein sequence ID" value="CAL1709905.1"/>
    <property type="molecule type" value="Genomic_DNA"/>
</dbReference>
<sequence length="405" mass="45839">MKGELLGEASSRPKLSTSPAPRPNIKIPSGPFKINGTRTAVIPTLGPNDALIMTTLPLYDESRPNDPRTECIILQSVKDKITSMPGFPEPIDAPNPKKYVIKPTKGKGMGMFATADIDVGEIIVVERPLLISMRRLYGGPNNWQHPYEFQRIAVERMEEQDREEFFALHNCKGYTRPHETGISDTNAVAFGGLPGYDADCTAVCKDISRANHSCSPNVDWDWRLESFTFELRACWPILKGEEIFGSYTGLFEPRIERRKFLLERYNFKCVCTSCSSESPRSDVNRMVLKNATKSAWCDGDKTLKDWVNNPSAPDDLIIARCMPMIAIMLEEKLFRPHVWPIWFQRIIKAFCALEDEENARFWAEKAAKLSRTAMRNDAGWEAVAKAPKNTDWWGLRAKARNGYPA</sequence>